<sequence length="263" mass="31545">MKRLIRIIFFSILLFLFISCKKNENKDFTTLATDIENSAREELLTFEKIKERLDLKNPEVREYFKPFYESLKILDVENPTIEDQIKLFYETIKVLDEEYYFNLFDFDYQPSDELKEIFHKIFLEDEIWQVIISNLHTKASQQPDRFLNTSKSIKIKNISIVSITDEECTCIVKAEASHWFYADRGMEFTKKKYFKYYDDICISEEESEKFYQKALQEYEKIGEGKFMGCSIKTEENHIFHLVKKEGIYKIKDFVFNITSFTEG</sequence>
<dbReference type="PROSITE" id="PS51257">
    <property type="entry name" value="PROKAR_LIPOPROTEIN"/>
    <property type="match status" value="1"/>
</dbReference>
<reference evidence="1" key="1">
    <citation type="submission" date="2012-01" db="EMBL/GenBank/DDBJ databases">
        <title>The Genome Sequence of Treponema denticola OTK.</title>
        <authorList>
            <consortium name="The Broad Institute Genome Sequencing Platform"/>
            <person name="Earl A."/>
            <person name="Ward D."/>
            <person name="Feldgarden M."/>
            <person name="Gevers D."/>
            <person name="Blanton J.M."/>
            <person name="Fenno C.J."/>
            <person name="Baranova O.V."/>
            <person name="Mathney J."/>
            <person name="Dewhirst F.E."/>
            <person name="Izard J."/>
            <person name="Young S.K."/>
            <person name="Zeng Q."/>
            <person name="Gargeya S."/>
            <person name="Fitzgerald M."/>
            <person name="Haas B."/>
            <person name="Abouelleil A."/>
            <person name="Alvarado L."/>
            <person name="Arachchi H.M."/>
            <person name="Berlin A."/>
            <person name="Chapman S.B."/>
            <person name="Gearin G."/>
            <person name="Goldberg J."/>
            <person name="Griggs A."/>
            <person name="Gujja S."/>
            <person name="Hansen M."/>
            <person name="Heiman D."/>
            <person name="Howarth C."/>
            <person name="Larimer J."/>
            <person name="Lui A."/>
            <person name="MacDonald P.J.P."/>
            <person name="McCowen C."/>
            <person name="Montmayeur A."/>
            <person name="Murphy C."/>
            <person name="Neiman D."/>
            <person name="Pearson M."/>
            <person name="Priest M."/>
            <person name="Roberts A."/>
            <person name="Saif S."/>
            <person name="Shea T."/>
            <person name="Sisk P."/>
            <person name="Stolte C."/>
            <person name="Sykes S."/>
            <person name="Wortman J."/>
            <person name="Nusbaum C."/>
            <person name="Birren B."/>
        </authorList>
    </citation>
    <scope>NUCLEOTIDE SEQUENCE [LARGE SCALE GENOMIC DNA]</scope>
    <source>
        <strain evidence="1">OTK</strain>
    </source>
</reference>
<dbReference type="EMBL" id="AGDY01000001">
    <property type="protein sequence ID" value="EMB24973.1"/>
    <property type="molecule type" value="Genomic_DNA"/>
</dbReference>
<organism evidence="1">
    <name type="scientific">Treponema denticola OTK</name>
    <dbReference type="NCBI Taxonomy" id="999434"/>
    <lineage>
        <taxon>Bacteria</taxon>
        <taxon>Pseudomonadati</taxon>
        <taxon>Spirochaetota</taxon>
        <taxon>Spirochaetia</taxon>
        <taxon>Spirochaetales</taxon>
        <taxon>Treponemataceae</taxon>
        <taxon>Treponema</taxon>
    </lineage>
</organism>
<proteinExistence type="predicted"/>
<accession>A0A0F6MTC4</accession>
<dbReference type="AlphaFoldDB" id="A0A0F6MTC4"/>
<dbReference type="PATRIC" id="fig|999434.4.peg.214"/>
<dbReference type="Proteomes" id="UP000011701">
    <property type="component" value="Chromosome"/>
</dbReference>
<evidence type="ECO:0000313" key="1">
    <source>
        <dbReference type="EMBL" id="EMB24973.1"/>
    </source>
</evidence>
<comment type="caution">
    <text evidence="1">The sequence shown here is derived from an EMBL/GenBank/DDBJ whole genome shotgun (WGS) entry which is preliminary data.</text>
</comment>
<protein>
    <recommendedName>
        <fullName evidence="2">Lipoprotein</fullName>
    </recommendedName>
</protein>
<evidence type="ECO:0008006" key="2">
    <source>
        <dbReference type="Google" id="ProtNLM"/>
    </source>
</evidence>
<dbReference type="RefSeq" id="WP_002690271.1">
    <property type="nucleotide sequence ID" value="NZ_CM001797.1"/>
</dbReference>
<gene>
    <name evidence="1" type="ORF">HMPREF9723_00204</name>
</gene>
<dbReference type="HOGENOM" id="CLU_1057441_0_0_12"/>
<name>A0A0F6MTC4_TREDN</name>